<feature type="binding site" evidence="14">
    <location>
        <position position="416"/>
    </location>
    <ligand>
        <name>Zn(2+)</name>
        <dbReference type="ChEBI" id="CHEBI:29105"/>
    </ligand>
</feature>
<dbReference type="InterPro" id="IPR013839">
    <property type="entry name" value="DNAligase_adenylation"/>
</dbReference>
<evidence type="ECO:0000256" key="5">
    <source>
        <dbReference type="ARBA" id="ARBA00022705"/>
    </source>
</evidence>
<dbReference type="Pfam" id="PF14520">
    <property type="entry name" value="HHH_5"/>
    <property type="match status" value="1"/>
</dbReference>
<gene>
    <name evidence="14" type="primary">ligA</name>
    <name evidence="16" type="ORF">COV07_03320</name>
</gene>
<dbReference type="PROSITE" id="PS01056">
    <property type="entry name" value="DNA_LIGASE_N2"/>
    <property type="match status" value="1"/>
</dbReference>
<dbReference type="InterPro" id="IPR004149">
    <property type="entry name" value="Znf_DNAligase_C4"/>
</dbReference>
<feature type="domain" description="BRCT" evidence="15">
    <location>
        <begin position="599"/>
        <end position="672"/>
    </location>
</feature>
<evidence type="ECO:0000256" key="8">
    <source>
        <dbReference type="ARBA" id="ARBA00022833"/>
    </source>
</evidence>
<feature type="binding site" evidence="14">
    <location>
        <begin position="82"/>
        <end position="83"/>
    </location>
    <ligand>
        <name>NAD(+)</name>
        <dbReference type="ChEBI" id="CHEBI:57540"/>
    </ligand>
</feature>
<dbReference type="Pfam" id="PF01653">
    <property type="entry name" value="DNA_ligase_aden"/>
    <property type="match status" value="1"/>
</dbReference>
<dbReference type="SMART" id="SM00292">
    <property type="entry name" value="BRCT"/>
    <property type="match status" value="1"/>
</dbReference>
<dbReference type="Pfam" id="PF03119">
    <property type="entry name" value="DNA_ligase_ZBD"/>
    <property type="match status" value="1"/>
</dbReference>
<dbReference type="SUPFAM" id="SSF47781">
    <property type="entry name" value="RuvA domain 2-like"/>
    <property type="match status" value="1"/>
</dbReference>
<comment type="function">
    <text evidence="1 14">DNA ligase that catalyzes the formation of phosphodiester linkages between 5'-phosphoryl and 3'-hydroxyl groups in double-stranded DNA using NAD as a coenzyme and as the energy source for the reaction. It is essential for DNA replication and repair of damaged DNA.</text>
</comment>
<evidence type="ECO:0000259" key="15">
    <source>
        <dbReference type="PROSITE" id="PS50172"/>
    </source>
</evidence>
<keyword evidence="10 14" id="KW-0520">NAD</keyword>
<dbReference type="InterPro" id="IPR041663">
    <property type="entry name" value="DisA/LigA_HHH"/>
</dbReference>
<dbReference type="SMART" id="SM00278">
    <property type="entry name" value="HhH1"/>
    <property type="match status" value="3"/>
</dbReference>
<evidence type="ECO:0000256" key="2">
    <source>
        <dbReference type="ARBA" id="ARBA00012722"/>
    </source>
</evidence>
<keyword evidence="14" id="KW-0464">Manganese</keyword>
<comment type="caution">
    <text evidence="14">Lacks conserved residue(s) required for the propagation of feature annotation.</text>
</comment>
<dbReference type="InterPro" id="IPR033136">
    <property type="entry name" value="DNA_ligase_CS"/>
</dbReference>
<dbReference type="PIRSF" id="PIRSF001604">
    <property type="entry name" value="LigA"/>
    <property type="match status" value="1"/>
</dbReference>
<evidence type="ECO:0000313" key="16">
    <source>
        <dbReference type="EMBL" id="PIR46626.1"/>
    </source>
</evidence>
<dbReference type="InterPro" id="IPR013840">
    <property type="entry name" value="DNAligase_N"/>
</dbReference>
<dbReference type="HAMAP" id="MF_01588">
    <property type="entry name" value="DNA_ligase_A"/>
    <property type="match status" value="1"/>
</dbReference>
<dbReference type="InterPro" id="IPR010994">
    <property type="entry name" value="RuvA_2-like"/>
</dbReference>
<feature type="binding site" evidence="14">
    <location>
        <position position="431"/>
    </location>
    <ligand>
        <name>Zn(2+)</name>
        <dbReference type="ChEBI" id="CHEBI:29105"/>
    </ligand>
</feature>
<feature type="binding site" evidence="14">
    <location>
        <position position="295"/>
    </location>
    <ligand>
        <name>NAD(+)</name>
        <dbReference type="ChEBI" id="CHEBI:57540"/>
    </ligand>
</feature>
<feature type="active site" description="N6-AMP-lysine intermediate" evidence="14">
    <location>
        <position position="121"/>
    </location>
</feature>
<evidence type="ECO:0000256" key="1">
    <source>
        <dbReference type="ARBA" id="ARBA00004067"/>
    </source>
</evidence>
<dbReference type="SMART" id="SM00532">
    <property type="entry name" value="LIGANc"/>
    <property type="match status" value="1"/>
</dbReference>
<dbReference type="CDD" id="cd00114">
    <property type="entry name" value="LIGANc"/>
    <property type="match status" value="1"/>
</dbReference>
<dbReference type="EMBL" id="PCYL01000034">
    <property type="protein sequence ID" value="PIR46626.1"/>
    <property type="molecule type" value="Genomic_DNA"/>
</dbReference>
<name>A0A2H0RJM8_9BACT</name>
<evidence type="ECO:0000256" key="6">
    <source>
        <dbReference type="ARBA" id="ARBA00022723"/>
    </source>
</evidence>
<evidence type="ECO:0000256" key="13">
    <source>
        <dbReference type="ARBA" id="ARBA00060881"/>
    </source>
</evidence>
<dbReference type="Gene3D" id="3.40.50.10190">
    <property type="entry name" value="BRCT domain"/>
    <property type="match status" value="1"/>
</dbReference>
<dbReference type="Gene3D" id="1.10.150.20">
    <property type="entry name" value="5' to 3' exonuclease, C-terminal subdomain"/>
    <property type="match status" value="2"/>
</dbReference>
<dbReference type="FunFam" id="2.40.50.140:FF:000012">
    <property type="entry name" value="DNA ligase"/>
    <property type="match status" value="1"/>
</dbReference>
<dbReference type="GO" id="GO:0006281">
    <property type="term" value="P:DNA repair"/>
    <property type="evidence" value="ECO:0007669"/>
    <property type="project" value="UniProtKB-KW"/>
</dbReference>
<dbReference type="PROSITE" id="PS50172">
    <property type="entry name" value="BRCT"/>
    <property type="match status" value="1"/>
</dbReference>
<dbReference type="Pfam" id="PF03120">
    <property type="entry name" value="OB_DNA_ligase"/>
    <property type="match status" value="1"/>
</dbReference>
<dbReference type="GO" id="GO:0003911">
    <property type="term" value="F:DNA ligase (NAD+) activity"/>
    <property type="evidence" value="ECO:0007669"/>
    <property type="project" value="UniProtKB-UniRule"/>
</dbReference>
<dbReference type="Gene3D" id="6.20.10.30">
    <property type="match status" value="1"/>
</dbReference>
<evidence type="ECO:0000256" key="4">
    <source>
        <dbReference type="ARBA" id="ARBA00022598"/>
    </source>
</evidence>
<evidence type="ECO:0000256" key="3">
    <source>
        <dbReference type="ARBA" id="ARBA00013308"/>
    </source>
</evidence>
<evidence type="ECO:0000256" key="10">
    <source>
        <dbReference type="ARBA" id="ARBA00023027"/>
    </source>
</evidence>
<dbReference type="PANTHER" id="PTHR23389:SF9">
    <property type="entry name" value="DNA LIGASE"/>
    <property type="match status" value="1"/>
</dbReference>
<dbReference type="NCBIfam" id="NF005932">
    <property type="entry name" value="PRK07956.1"/>
    <property type="match status" value="1"/>
</dbReference>
<accession>A0A2H0RJM8</accession>
<proteinExistence type="inferred from homology"/>
<dbReference type="AlphaFoldDB" id="A0A2H0RJM8"/>
<feature type="binding site" evidence="14">
    <location>
        <position position="319"/>
    </location>
    <ligand>
        <name>NAD(+)</name>
        <dbReference type="ChEBI" id="CHEBI:57540"/>
    </ligand>
</feature>
<reference evidence="16 17" key="1">
    <citation type="submission" date="2017-09" db="EMBL/GenBank/DDBJ databases">
        <title>Depth-based differentiation of microbial function through sediment-hosted aquifers and enrichment of novel symbionts in the deep terrestrial subsurface.</title>
        <authorList>
            <person name="Probst A.J."/>
            <person name="Ladd B."/>
            <person name="Jarett J.K."/>
            <person name="Geller-Mcgrath D.E."/>
            <person name="Sieber C.M."/>
            <person name="Emerson J.B."/>
            <person name="Anantharaman K."/>
            <person name="Thomas B.C."/>
            <person name="Malmstrom R."/>
            <person name="Stieglmeier M."/>
            <person name="Klingl A."/>
            <person name="Woyke T."/>
            <person name="Ryan C.M."/>
            <person name="Banfield J.F."/>
        </authorList>
    </citation>
    <scope>NUCLEOTIDE SEQUENCE [LARGE SCALE GENOMIC DNA]</scope>
    <source>
        <strain evidence="16">CG10_big_fil_rev_8_21_14_0_10_45_14</strain>
    </source>
</reference>
<feature type="binding site" evidence="14">
    <location>
        <position position="176"/>
    </location>
    <ligand>
        <name>NAD(+)</name>
        <dbReference type="ChEBI" id="CHEBI:57540"/>
    </ligand>
</feature>
<keyword evidence="5 14" id="KW-0235">DNA replication</keyword>
<comment type="caution">
    <text evidence="16">The sequence shown here is derived from an EMBL/GenBank/DDBJ whole genome shotgun (WGS) entry which is preliminary data.</text>
</comment>
<dbReference type="InterPro" id="IPR012340">
    <property type="entry name" value="NA-bd_OB-fold"/>
</dbReference>
<evidence type="ECO:0000256" key="9">
    <source>
        <dbReference type="ARBA" id="ARBA00022842"/>
    </source>
</evidence>
<keyword evidence="11 14" id="KW-0234">DNA repair</keyword>
<dbReference type="InterPro" id="IPR003583">
    <property type="entry name" value="Hlx-hairpin-Hlx_DNA-bd_motif"/>
</dbReference>
<keyword evidence="7 14" id="KW-0227">DNA damage</keyword>
<evidence type="ECO:0000313" key="17">
    <source>
        <dbReference type="Proteomes" id="UP000230833"/>
    </source>
</evidence>
<dbReference type="Pfam" id="PF12826">
    <property type="entry name" value="HHH_2"/>
    <property type="match status" value="1"/>
</dbReference>
<dbReference type="Gene3D" id="2.40.50.140">
    <property type="entry name" value="Nucleic acid-binding proteins"/>
    <property type="match status" value="1"/>
</dbReference>
<comment type="cofactor">
    <cofactor evidence="14">
        <name>Mg(2+)</name>
        <dbReference type="ChEBI" id="CHEBI:18420"/>
    </cofactor>
    <cofactor evidence="14">
        <name>Mn(2+)</name>
        <dbReference type="ChEBI" id="CHEBI:29035"/>
    </cofactor>
</comment>
<feature type="binding site" evidence="14">
    <location>
        <position position="436"/>
    </location>
    <ligand>
        <name>Zn(2+)</name>
        <dbReference type="ChEBI" id="CHEBI:29105"/>
    </ligand>
</feature>
<keyword evidence="6 14" id="KW-0479">Metal-binding</keyword>
<feature type="binding site" evidence="14">
    <location>
        <position position="119"/>
    </location>
    <ligand>
        <name>NAD(+)</name>
        <dbReference type="ChEBI" id="CHEBI:57540"/>
    </ligand>
</feature>
<evidence type="ECO:0000256" key="11">
    <source>
        <dbReference type="ARBA" id="ARBA00023204"/>
    </source>
</evidence>
<dbReference type="PANTHER" id="PTHR23389">
    <property type="entry name" value="CHROMOSOME TRANSMISSION FIDELITY FACTOR 18"/>
    <property type="match status" value="1"/>
</dbReference>
<organism evidence="16 17">
    <name type="scientific">Candidatus Vogelbacteria bacterium CG10_big_fil_rev_8_21_14_0_10_45_14</name>
    <dbReference type="NCBI Taxonomy" id="1975042"/>
    <lineage>
        <taxon>Bacteria</taxon>
        <taxon>Candidatus Vogeliibacteriota</taxon>
    </lineage>
</organism>
<dbReference type="Proteomes" id="UP000230833">
    <property type="component" value="Unassembled WGS sequence"/>
</dbReference>
<evidence type="ECO:0000256" key="12">
    <source>
        <dbReference type="ARBA" id="ARBA00034005"/>
    </source>
</evidence>
<dbReference type="InterPro" id="IPR001679">
    <property type="entry name" value="DNA_ligase"/>
</dbReference>
<keyword evidence="4 14" id="KW-0436">Ligase</keyword>
<evidence type="ECO:0000256" key="14">
    <source>
        <dbReference type="HAMAP-Rule" id="MF_01588"/>
    </source>
</evidence>
<protein>
    <recommendedName>
        <fullName evidence="3 14">DNA ligase</fullName>
        <ecNumber evidence="2 14">6.5.1.2</ecNumber>
    </recommendedName>
    <alternativeName>
        <fullName evidence="14">Polydeoxyribonucleotide synthase [NAD(+)]</fullName>
    </alternativeName>
</protein>
<dbReference type="Gene3D" id="1.10.287.610">
    <property type="entry name" value="Helix hairpin bin"/>
    <property type="match status" value="1"/>
</dbReference>
<evidence type="ECO:0000256" key="7">
    <source>
        <dbReference type="ARBA" id="ARBA00022763"/>
    </source>
</evidence>
<feature type="binding site" evidence="14">
    <location>
        <position position="142"/>
    </location>
    <ligand>
        <name>NAD(+)</name>
        <dbReference type="ChEBI" id="CHEBI:57540"/>
    </ligand>
</feature>
<comment type="similarity">
    <text evidence="13 14">Belongs to the NAD-dependent DNA ligase family. LigA subfamily.</text>
</comment>
<comment type="catalytic activity">
    <reaction evidence="12 14">
        <text>NAD(+) + (deoxyribonucleotide)n-3'-hydroxyl + 5'-phospho-(deoxyribonucleotide)m = (deoxyribonucleotide)n+m + AMP + beta-nicotinamide D-nucleotide.</text>
        <dbReference type="EC" id="6.5.1.2"/>
    </reaction>
</comment>
<dbReference type="NCBIfam" id="TIGR00575">
    <property type="entry name" value="dnlj"/>
    <property type="match status" value="1"/>
</dbReference>
<dbReference type="CDD" id="cd17748">
    <property type="entry name" value="BRCT_DNA_ligase_like"/>
    <property type="match status" value="1"/>
</dbReference>
<dbReference type="Gene3D" id="3.30.470.30">
    <property type="entry name" value="DNA ligase/mRNA capping enzyme"/>
    <property type="match status" value="1"/>
</dbReference>
<dbReference type="GO" id="GO:0006260">
    <property type="term" value="P:DNA replication"/>
    <property type="evidence" value="ECO:0007669"/>
    <property type="project" value="UniProtKB-KW"/>
</dbReference>
<dbReference type="GO" id="GO:0003677">
    <property type="term" value="F:DNA binding"/>
    <property type="evidence" value="ECO:0007669"/>
    <property type="project" value="InterPro"/>
</dbReference>
<dbReference type="EC" id="6.5.1.2" evidence="2 14"/>
<sequence>MSKEIIARVQKLRTTIEHHRYLYHVLDRSEISPEALDSLKRELAEIESRFPELVTPDSPTQRVAGKPLPGFVKVRHTVPQWSFNDVFNEEEIRAFDARVRRFAKEATGRVYEKMRYTTELKIDGFKIVLTYKNGLLQTASTRGDGKIGEDVTMNVKTIESIPLRLAPDVDCVAVGEIWMGKREFEKLNKERKKEGLEIYANPRNFASGTIRQLDPRIVATRRLSAFIYDLESLGDADTGLPSTQGEELHFLRELGFKVNPHFGTMDDIEGVIEYWKKWGKKKDREDYYIDGIVVKVDERSLQEGIGYTGKAPRFAIAFKFAAEQVTTTVEDIQVQVGRTGKLTPVAHLRPVVVYGSTVSRATLHNEDEINRLDVRVGDTVILQKAGDVIPQIVSVLKELRPDGTKSFVFPRKCPLCESKVERVSGEAAHKCTNKNCAAGMRRRLYHFVGKHAFDIDHLGPKVVDLLLDNNLIREAYDIFDLKVGDVAILPRMGEKSAENLIKAIDKARVVTLLRLLVALSIPQVGEETAEDLAESFGNIGSLRSAGEEEIASIYGVGDIIAKEIVIFFRDKKSSMFVDNLLDRVDVSSHEMKEKGGGKLSGKTFVFTGTLSGLEREDAKRLAKSEGAIVSESVSSKTSYVVVGENPGSKAKKAIDLGVDILTEEEFLKMLKM</sequence>
<keyword evidence="8 14" id="KW-0862">Zinc</keyword>
<dbReference type="SUPFAM" id="SSF56091">
    <property type="entry name" value="DNA ligase/mRNA capping enzyme, catalytic domain"/>
    <property type="match status" value="1"/>
</dbReference>
<keyword evidence="9 14" id="KW-0460">Magnesium</keyword>
<feature type="binding site" evidence="14">
    <location>
        <position position="413"/>
    </location>
    <ligand>
        <name>Zn(2+)</name>
        <dbReference type="ChEBI" id="CHEBI:29105"/>
    </ligand>
</feature>
<dbReference type="SUPFAM" id="SSF52113">
    <property type="entry name" value="BRCT domain"/>
    <property type="match status" value="1"/>
</dbReference>
<dbReference type="Pfam" id="PF00533">
    <property type="entry name" value="BRCT"/>
    <property type="match status" value="1"/>
</dbReference>
<dbReference type="InterPro" id="IPR001357">
    <property type="entry name" value="BRCT_dom"/>
</dbReference>
<dbReference type="SUPFAM" id="SSF50249">
    <property type="entry name" value="Nucleic acid-binding proteins"/>
    <property type="match status" value="1"/>
</dbReference>
<dbReference type="InterPro" id="IPR036420">
    <property type="entry name" value="BRCT_dom_sf"/>
</dbReference>
<dbReference type="InterPro" id="IPR004150">
    <property type="entry name" value="NAD_DNA_ligase_OB"/>
</dbReference>
<dbReference type="GO" id="GO:0005829">
    <property type="term" value="C:cytosol"/>
    <property type="evidence" value="ECO:0007669"/>
    <property type="project" value="TreeGrafter"/>
</dbReference>
<dbReference type="GO" id="GO:0046872">
    <property type="term" value="F:metal ion binding"/>
    <property type="evidence" value="ECO:0007669"/>
    <property type="project" value="UniProtKB-KW"/>
</dbReference>